<dbReference type="InterPro" id="IPR018487">
    <property type="entry name" value="Hemopexin-like_repeat"/>
</dbReference>
<evidence type="ECO:0000256" key="3">
    <source>
        <dbReference type="ARBA" id="ARBA00022729"/>
    </source>
</evidence>
<dbReference type="AlphaFoldDB" id="A0AAV4A0A2"/>
<keyword evidence="8" id="KW-0378">Hydrolase</keyword>
<evidence type="ECO:0000256" key="5">
    <source>
        <dbReference type="ARBA" id="ARBA00023180"/>
    </source>
</evidence>
<dbReference type="GO" id="GO:0005576">
    <property type="term" value="C:extracellular region"/>
    <property type="evidence" value="ECO:0007669"/>
    <property type="project" value="UniProtKB-SubCell"/>
</dbReference>
<evidence type="ECO:0000256" key="1">
    <source>
        <dbReference type="ARBA" id="ARBA00004613"/>
    </source>
</evidence>
<feature type="repeat" description="Hemopexin" evidence="6">
    <location>
        <begin position="161"/>
        <end position="207"/>
    </location>
</feature>
<organism evidence="8 9">
    <name type="scientific">Plakobranchus ocellatus</name>
    <dbReference type="NCBI Taxonomy" id="259542"/>
    <lineage>
        <taxon>Eukaryota</taxon>
        <taxon>Metazoa</taxon>
        <taxon>Spiralia</taxon>
        <taxon>Lophotrochozoa</taxon>
        <taxon>Mollusca</taxon>
        <taxon>Gastropoda</taxon>
        <taxon>Heterobranchia</taxon>
        <taxon>Euthyneura</taxon>
        <taxon>Panpulmonata</taxon>
        <taxon>Sacoglossa</taxon>
        <taxon>Placobranchoidea</taxon>
        <taxon>Plakobranchidae</taxon>
        <taxon>Plakobranchus</taxon>
    </lineage>
</organism>
<evidence type="ECO:0000256" key="6">
    <source>
        <dbReference type="PROSITE-ProRule" id="PRU01011"/>
    </source>
</evidence>
<evidence type="ECO:0000256" key="2">
    <source>
        <dbReference type="ARBA" id="ARBA00022525"/>
    </source>
</evidence>
<dbReference type="InterPro" id="IPR036375">
    <property type="entry name" value="Hemopexin-like_dom_sf"/>
</dbReference>
<comment type="subcellular location">
    <subcellularLocation>
        <location evidence="1">Secreted</location>
    </subcellularLocation>
</comment>
<keyword evidence="5" id="KW-0325">Glycoprotein</keyword>
<keyword evidence="2" id="KW-0964">Secreted</keyword>
<evidence type="ECO:0000256" key="7">
    <source>
        <dbReference type="SAM" id="MobiDB-lite"/>
    </source>
</evidence>
<feature type="compositionally biased region" description="Basic residues" evidence="7">
    <location>
        <begin position="17"/>
        <end position="109"/>
    </location>
</feature>
<dbReference type="InterPro" id="IPR000585">
    <property type="entry name" value="Hemopexin-like_dom"/>
</dbReference>
<dbReference type="CDD" id="cd00094">
    <property type="entry name" value="HX"/>
    <property type="match status" value="1"/>
</dbReference>
<proteinExistence type="predicted"/>
<dbReference type="Pfam" id="PF00045">
    <property type="entry name" value="Hemopexin"/>
    <property type="match status" value="2"/>
</dbReference>
<dbReference type="PANTHER" id="PTHR22917:SF6">
    <property type="entry name" value="EG:8D8.2 PROTEIN-RELATED"/>
    <property type="match status" value="1"/>
</dbReference>
<keyword evidence="9" id="KW-1185">Reference proteome</keyword>
<reference evidence="8 9" key="1">
    <citation type="journal article" date="2021" name="Elife">
        <title>Chloroplast acquisition without the gene transfer in kleptoplastic sea slugs, Plakobranchus ocellatus.</title>
        <authorList>
            <person name="Maeda T."/>
            <person name="Takahashi S."/>
            <person name="Yoshida T."/>
            <person name="Shimamura S."/>
            <person name="Takaki Y."/>
            <person name="Nagai Y."/>
            <person name="Toyoda A."/>
            <person name="Suzuki Y."/>
            <person name="Arimoto A."/>
            <person name="Ishii H."/>
            <person name="Satoh N."/>
            <person name="Nishiyama T."/>
            <person name="Hasebe M."/>
            <person name="Maruyama T."/>
            <person name="Minagawa J."/>
            <person name="Obokata J."/>
            <person name="Shigenobu S."/>
        </authorList>
    </citation>
    <scope>NUCLEOTIDE SEQUENCE [LARGE SCALE GENOMIC DNA]</scope>
</reference>
<dbReference type="SMART" id="SM00120">
    <property type="entry name" value="HX"/>
    <property type="match status" value="4"/>
</dbReference>
<name>A0AAV4A0A2_9GAST</name>
<keyword evidence="8" id="KW-0482">Metalloprotease</keyword>
<gene>
    <name evidence="8" type="ORF">PoB_002810100</name>
</gene>
<dbReference type="EMBL" id="BLXT01003488">
    <property type="protein sequence ID" value="GFO01596.1"/>
    <property type="molecule type" value="Genomic_DNA"/>
</dbReference>
<evidence type="ECO:0000313" key="8">
    <source>
        <dbReference type="EMBL" id="GFO01596.1"/>
    </source>
</evidence>
<dbReference type="PANTHER" id="PTHR22917">
    <property type="entry name" value="HEMOPEXIN DOMAIN-CONTAINING PROTEIN"/>
    <property type="match status" value="1"/>
</dbReference>
<evidence type="ECO:0000313" key="9">
    <source>
        <dbReference type="Proteomes" id="UP000735302"/>
    </source>
</evidence>
<keyword evidence="8" id="KW-0645">Protease</keyword>
<protein>
    <submittedName>
        <fullName evidence="8">Matrix metalloproteinase-14</fullName>
    </submittedName>
</protein>
<sequence>MILAEGSRRSVTSRPRPTTRRPRPTTRRPRPPTRRTRPTTRRPHITTRRTRPTTRRPRVTTRRTRPTTRRPRVTTRRTRPTTRRPRITTRRTRPTTRRPTTRTTRRPRPTPRSGGCQLRFDAIELVHDGRIYVFRGPHIYQMTAQGPQNRRLIRRVFPGAPNKPGAVVYDRYRRKLYIFKGRRLWRFTGYRKDAGYPKPLPASFRGIRAAFQWTDGGLYLFKGRNYTRWAESLSRHSSGYPRVASRFWRGMPSNIEAGFRAYDGYIYVFKYQRYWRYNSLGRLSPGFPKSTRPVWLNCNRPSRIRTGGNELSYLTQEIRQKPTED</sequence>
<dbReference type="PROSITE" id="PS51642">
    <property type="entry name" value="HEMOPEXIN_2"/>
    <property type="match status" value="2"/>
</dbReference>
<feature type="region of interest" description="Disordered" evidence="7">
    <location>
        <begin position="1"/>
        <end position="116"/>
    </location>
</feature>
<comment type="caution">
    <text evidence="8">The sequence shown here is derived from an EMBL/GenBank/DDBJ whole genome shotgun (WGS) entry which is preliminary data.</text>
</comment>
<feature type="repeat" description="Hemopexin" evidence="6">
    <location>
        <begin position="252"/>
        <end position="298"/>
    </location>
</feature>
<dbReference type="Proteomes" id="UP000735302">
    <property type="component" value="Unassembled WGS sequence"/>
</dbReference>
<evidence type="ECO:0000256" key="4">
    <source>
        <dbReference type="ARBA" id="ARBA00022737"/>
    </source>
</evidence>
<dbReference type="Gene3D" id="2.110.10.10">
    <property type="entry name" value="Hemopexin-like domain"/>
    <property type="match status" value="1"/>
</dbReference>
<keyword evidence="3" id="KW-0732">Signal</keyword>
<keyword evidence="4" id="KW-0677">Repeat</keyword>
<accession>A0AAV4A0A2</accession>
<dbReference type="InterPro" id="IPR051298">
    <property type="entry name" value="Heme_transport/Cell_adhesion"/>
</dbReference>
<dbReference type="SUPFAM" id="SSF50923">
    <property type="entry name" value="Hemopexin-like domain"/>
    <property type="match status" value="1"/>
</dbReference>
<dbReference type="GO" id="GO:0008237">
    <property type="term" value="F:metallopeptidase activity"/>
    <property type="evidence" value="ECO:0007669"/>
    <property type="project" value="UniProtKB-KW"/>
</dbReference>